<dbReference type="AlphaFoldDB" id="A0A101LVU2"/>
<gene>
    <name evidence="1" type="ORF">ABT39_MTgene1792</name>
</gene>
<comment type="caution">
    <text evidence="1">The sequence shown here is derived from an EMBL/GenBank/DDBJ whole genome shotgun (WGS) entry which is preliminary data.</text>
</comment>
<accession>A0A101LVU2</accession>
<protein>
    <submittedName>
        <fullName evidence="1">Uncharacterized protein</fullName>
    </submittedName>
</protein>
<organism evidence="1">
    <name type="scientific">Picea glauca</name>
    <name type="common">White spruce</name>
    <name type="synonym">Pinus glauca</name>
    <dbReference type="NCBI Taxonomy" id="3330"/>
    <lineage>
        <taxon>Eukaryota</taxon>
        <taxon>Viridiplantae</taxon>
        <taxon>Streptophyta</taxon>
        <taxon>Embryophyta</taxon>
        <taxon>Tracheophyta</taxon>
        <taxon>Spermatophyta</taxon>
        <taxon>Pinopsida</taxon>
        <taxon>Pinidae</taxon>
        <taxon>Conifers I</taxon>
        <taxon>Pinales</taxon>
        <taxon>Pinaceae</taxon>
        <taxon>Picea</taxon>
    </lineage>
</organism>
<name>A0A101LVU2_PICGL</name>
<proteinExistence type="predicted"/>
<geneLocation type="mitochondrion" evidence="1"/>
<dbReference type="EMBL" id="LKAM01000012">
    <property type="protein sequence ID" value="KUM46286.1"/>
    <property type="molecule type" value="Genomic_DNA"/>
</dbReference>
<reference evidence="1" key="1">
    <citation type="journal article" date="2015" name="Genome Biol. Evol.">
        <title>Organellar Genomes of White Spruce (Picea glauca): Assembly and Annotation.</title>
        <authorList>
            <person name="Jackman S.D."/>
            <person name="Warren R.L."/>
            <person name="Gibb E.A."/>
            <person name="Vandervalk B.P."/>
            <person name="Mohamadi H."/>
            <person name="Chu J."/>
            <person name="Raymond A."/>
            <person name="Pleasance S."/>
            <person name="Coope R."/>
            <person name="Wildung M.R."/>
            <person name="Ritland C.E."/>
            <person name="Bousquet J."/>
            <person name="Jones S.J."/>
            <person name="Bohlmann J."/>
            <person name="Birol I."/>
        </authorList>
    </citation>
    <scope>NUCLEOTIDE SEQUENCE [LARGE SCALE GENOMIC DNA]</scope>
    <source>
        <tissue evidence="1">Flushing bud</tissue>
    </source>
</reference>
<evidence type="ECO:0000313" key="1">
    <source>
        <dbReference type="EMBL" id="KUM46286.1"/>
    </source>
</evidence>
<sequence length="83" mass="9376">MPLSLGDEIDEYFKTPFTPRLQDKSFPISLPQLPKPSMMDLENLRSISVPLPLQLNPTRSTRMCWLNSLSQPLLGMLTSGSRT</sequence>
<keyword evidence="1" id="KW-0496">Mitochondrion</keyword>